<keyword evidence="4" id="KW-0460">Magnesium</keyword>
<dbReference type="eggNOG" id="COG0778">
    <property type="taxonomic scope" value="Bacteria"/>
</dbReference>
<dbReference type="EMBL" id="CP002801">
    <property type="protein sequence ID" value="AEH08578.1"/>
    <property type="molecule type" value="Genomic_DNA"/>
</dbReference>
<dbReference type="eggNOG" id="COG1478">
    <property type="taxonomic scope" value="Bacteria"/>
</dbReference>
<keyword evidence="14" id="KW-1185">Reference proteome</keyword>
<dbReference type="NCBIfam" id="TIGR01916">
    <property type="entry name" value="F420_cofE"/>
    <property type="match status" value="1"/>
</dbReference>
<keyword evidence="8" id="KW-0464">Manganese</keyword>
<dbReference type="PANTHER" id="PTHR47917:SF1">
    <property type="entry name" value="COENZYME F420:L-GLUTAMATE LIGASE"/>
    <property type="match status" value="1"/>
</dbReference>
<sequence>MSESLSVTAIAGIGEIHAGDDLTAVIAAALTTQNVTLRDDDILVVTSKIASKAEGRLVPAGADREAARLAAVEAETVREVAARGPTRIVETRHGFVLANAGVDASNVRKDEIALLPLDPDASARALVDGLRARLGVSVGVVVSDTAGRPWRAGLTDHAIGVAGLAALRSHIGDVDPYGNELGMTEIAEADELAAAADLVKRKLSGVPVALVRGFRARADDGRGARALVRPAGEDMFRLGTAEARRSAVTARRTVREFSDAPVDPRALQRAFAAAVTAPAPHHTTPWRFVLVADARDELLTRMAEAWAADLRADGFDPAAVTRRLGRGDVLRRAPVLVVPCLVTDGAHCYPDRRRAAAEERMFLVAMGAGVQNMLVCLAAEGLGSCWVSSTLFCPDVVREVLRLPADWQPMGAVGIGHPARPPEPRPPRDVTPFVVTR</sequence>
<name>F8AYS1_9ACTN</name>
<evidence type="ECO:0000313" key="14">
    <source>
        <dbReference type="Proteomes" id="UP000001549"/>
    </source>
</evidence>
<evidence type="ECO:0000256" key="4">
    <source>
        <dbReference type="ARBA" id="ARBA00022842"/>
    </source>
</evidence>
<dbReference type="InterPro" id="IPR000415">
    <property type="entry name" value="Nitroreductase-like"/>
</dbReference>
<gene>
    <name evidence="13" type="ordered locus">FsymDg_1076</name>
</gene>
<dbReference type="NCBIfam" id="TIGR03553">
    <property type="entry name" value="F420_FbiB_CTERM"/>
    <property type="match status" value="1"/>
</dbReference>
<dbReference type="GO" id="GO:0016491">
    <property type="term" value="F:oxidoreductase activity"/>
    <property type="evidence" value="ECO:0007669"/>
    <property type="project" value="UniProtKB-KW"/>
</dbReference>
<organism evidence="13 14">
    <name type="scientific">Candidatus Protofrankia datiscae</name>
    <dbReference type="NCBI Taxonomy" id="2716812"/>
    <lineage>
        <taxon>Bacteria</taxon>
        <taxon>Bacillati</taxon>
        <taxon>Actinomycetota</taxon>
        <taxon>Actinomycetes</taxon>
        <taxon>Frankiales</taxon>
        <taxon>Frankiaceae</taxon>
        <taxon>Protofrankia</taxon>
    </lineage>
</organism>
<dbReference type="InterPro" id="IPR019943">
    <property type="entry name" value="F420_FbiB_C"/>
</dbReference>
<keyword evidence="1" id="KW-0436">Ligase</keyword>
<keyword evidence="3" id="KW-0547">Nucleotide-binding</keyword>
<dbReference type="PANTHER" id="PTHR47917">
    <property type="match status" value="1"/>
</dbReference>
<evidence type="ECO:0000259" key="11">
    <source>
        <dbReference type="Pfam" id="PF00881"/>
    </source>
</evidence>
<keyword evidence="7" id="KW-0342">GTP-binding</keyword>
<evidence type="ECO:0000256" key="3">
    <source>
        <dbReference type="ARBA" id="ARBA00022741"/>
    </source>
</evidence>
<dbReference type="AlphaFoldDB" id="F8AYS1"/>
<evidence type="ECO:0000256" key="6">
    <source>
        <dbReference type="ARBA" id="ARBA00023002"/>
    </source>
</evidence>
<dbReference type="SUPFAM" id="SSF55469">
    <property type="entry name" value="FMN-dependent nitroreductase-like"/>
    <property type="match status" value="1"/>
</dbReference>
<evidence type="ECO:0000256" key="7">
    <source>
        <dbReference type="ARBA" id="ARBA00023134"/>
    </source>
</evidence>
<dbReference type="Gene3D" id="3.90.1660.10">
    <property type="entry name" value="CofE-like domain"/>
    <property type="match status" value="1"/>
</dbReference>
<dbReference type="SUPFAM" id="SSF144010">
    <property type="entry name" value="CofE-like"/>
    <property type="match status" value="1"/>
</dbReference>
<dbReference type="HOGENOM" id="CLU_051152_0_0_11"/>
<reference evidence="13 14" key="1">
    <citation type="submission" date="2011-05" db="EMBL/GenBank/DDBJ databases">
        <title>Complete sequence of chromosome of Frankia symbiont of Datisca glomerata.</title>
        <authorList>
            <consortium name="US DOE Joint Genome Institute"/>
            <person name="Lucas S."/>
            <person name="Han J."/>
            <person name="Lapidus A."/>
            <person name="Cheng J.-F."/>
            <person name="Goodwin L."/>
            <person name="Pitluck S."/>
            <person name="Peters L."/>
            <person name="Mikhailova N."/>
            <person name="Chertkov O."/>
            <person name="Teshima H."/>
            <person name="Han C."/>
            <person name="Tapia R."/>
            <person name="Land M."/>
            <person name="Hauser L."/>
            <person name="Kyrpides N."/>
            <person name="Ivanova N."/>
            <person name="Pagani I."/>
            <person name="Berry A."/>
            <person name="Pawlowski K."/>
            <person name="Persson T."/>
            <person name="Vanden Heuvel B."/>
            <person name="Benson D."/>
            <person name="Woyke T."/>
        </authorList>
    </citation>
    <scope>NUCLEOTIDE SEQUENCE [LARGE SCALE GENOMIC DNA]</scope>
    <source>
        <strain evidence="14">4085684</strain>
    </source>
</reference>
<dbReference type="InterPro" id="IPR002847">
    <property type="entry name" value="F420-0_gamma-glut_ligase-dom"/>
</dbReference>
<dbReference type="NCBIfam" id="NF009810">
    <property type="entry name" value="PRK13294.1"/>
    <property type="match status" value="1"/>
</dbReference>
<evidence type="ECO:0000256" key="2">
    <source>
        <dbReference type="ARBA" id="ARBA00022723"/>
    </source>
</evidence>
<dbReference type="InterPro" id="IPR008225">
    <property type="entry name" value="F420-0_g-glutamyl_ligase"/>
</dbReference>
<proteinExistence type="predicted"/>
<dbReference type="GO" id="GO:0005525">
    <property type="term" value="F:GTP binding"/>
    <property type="evidence" value="ECO:0007669"/>
    <property type="project" value="UniProtKB-KW"/>
</dbReference>
<keyword evidence="9" id="KW-0511">Multifunctional enzyme</keyword>
<keyword evidence="6" id="KW-0560">Oxidoreductase</keyword>
<feature type="domain" description="Coenzyme F420:L-glutamate ligase-like" evidence="12">
    <location>
        <begin position="13"/>
        <end position="213"/>
    </location>
</feature>
<dbReference type="GO" id="GO:0052618">
    <property type="term" value="F:coenzyme F420-0:L-glutamate ligase activity"/>
    <property type="evidence" value="ECO:0007669"/>
    <property type="project" value="TreeGrafter"/>
</dbReference>
<evidence type="ECO:0000256" key="9">
    <source>
        <dbReference type="ARBA" id="ARBA00023268"/>
    </source>
</evidence>
<dbReference type="Proteomes" id="UP000001549">
    <property type="component" value="Chromosome"/>
</dbReference>
<dbReference type="InterPro" id="IPR029479">
    <property type="entry name" value="Nitroreductase"/>
</dbReference>
<keyword evidence="5" id="KW-0630">Potassium</keyword>
<dbReference type="Gene3D" id="3.40.109.10">
    <property type="entry name" value="NADH Oxidase"/>
    <property type="match status" value="1"/>
</dbReference>
<evidence type="ECO:0000313" key="13">
    <source>
        <dbReference type="EMBL" id="AEH08578.1"/>
    </source>
</evidence>
<dbReference type="STRING" id="656024.FsymDg_1076"/>
<evidence type="ECO:0000256" key="1">
    <source>
        <dbReference type="ARBA" id="ARBA00022598"/>
    </source>
</evidence>
<dbReference type="Pfam" id="PF01996">
    <property type="entry name" value="F420_ligase"/>
    <property type="match status" value="1"/>
</dbReference>
<dbReference type="KEGG" id="fsy:FsymDg_1076"/>
<protein>
    <submittedName>
        <fullName evidence="13">F420 biosynthesis protein FbiB, C-terminal domain protein</fullName>
    </submittedName>
</protein>
<dbReference type="GO" id="GO:0046872">
    <property type="term" value="F:metal ion binding"/>
    <property type="evidence" value="ECO:0007669"/>
    <property type="project" value="UniProtKB-KW"/>
</dbReference>
<keyword evidence="2" id="KW-0479">Metal-binding</keyword>
<evidence type="ECO:0000256" key="8">
    <source>
        <dbReference type="ARBA" id="ARBA00023211"/>
    </source>
</evidence>
<evidence type="ECO:0000259" key="12">
    <source>
        <dbReference type="Pfam" id="PF01996"/>
    </source>
</evidence>
<dbReference type="RefSeq" id="WP_013872556.1">
    <property type="nucleotide sequence ID" value="NC_015656.1"/>
</dbReference>
<dbReference type="Pfam" id="PF00881">
    <property type="entry name" value="Nitroreductase"/>
    <property type="match status" value="1"/>
</dbReference>
<evidence type="ECO:0000256" key="5">
    <source>
        <dbReference type="ARBA" id="ARBA00022958"/>
    </source>
</evidence>
<evidence type="ECO:0000256" key="10">
    <source>
        <dbReference type="SAM" id="MobiDB-lite"/>
    </source>
</evidence>
<accession>F8AYS1</accession>
<feature type="domain" description="Nitroreductase" evidence="11">
    <location>
        <begin position="249"/>
        <end position="417"/>
    </location>
</feature>
<feature type="region of interest" description="Disordered" evidence="10">
    <location>
        <begin position="415"/>
        <end position="437"/>
    </location>
</feature>
<dbReference type="Gene3D" id="3.30.1330.100">
    <property type="entry name" value="CofE-like"/>
    <property type="match status" value="1"/>
</dbReference>